<evidence type="ECO:0000256" key="8">
    <source>
        <dbReference type="ARBA" id="ARBA00048744"/>
    </source>
</evidence>
<comment type="similarity">
    <text evidence="1">Belongs to the RdRP family.</text>
</comment>
<dbReference type="Pfam" id="PF26253">
    <property type="entry name" value="RdRP_head"/>
    <property type="match status" value="1"/>
</dbReference>
<dbReference type="Pfam" id="PF11935">
    <property type="entry name" value="SYMPK_PTA1_N"/>
    <property type="match status" value="1"/>
</dbReference>
<dbReference type="EC" id="2.7.7.48" evidence="2"/>
<proteinExistence type="inferred from homology"/>
<name>A0AAF5CZH5_STRER</name>
<dbReference type="InterPro" id="IPR058752">
    <property type="entry name" value="RDRP_C_head"/>
</dbReference>
<dbReference type="GO" id="GO:0030422">
    <property type="term" value="P:siRNA processing"/>
    <property type="evidence" value="ECO:0007669"/>
    <property type="project" value="TreeGrafter"/>
</dbReference>
<reference evidence="14" key="1">
    <citation type="submission" date="2024-02" db="UniProtKB">
        <authorList>
            <consortium name="WormBaseParasite"/>
        </authorList>
    </citation>
    <scope>IDENTIFICATION</scope>
</reference>
<dbReference type="Proteomes" id="UP000035681">
    <property type="component" value="Unplaced"/>
</dbReference>
<accession>A0AAF5CZH5</accession>
<dbReference type="InterPro" id="IPR057596">
    <property type="entry name" value="RDRP_core"/>
</dbReference>
<organism evidence="13 14">
    <name type="scientific">Strongyloides stercoralis</name>
    <name type="common">Threadworm</name>
    <dbReference type="NCBI Taxonomy" id="6248"/>
    <lineage>
        <taxon>Eukaryota</taxon>
        <taxon>Metazoa</taxon>
        <taxon>Ecdysozoa</taxon>
        <taxon>Nematoda</taxon>
        <taxon>Chromadorea</taxon>
        <taxon>Rhabditida</taxon>
        <taxon>Tylenchina</taxon>
        <taxon>Panagrolaimomorpha</taxon>
        <taxon>Strongyloidoidea</taxon>
        <taxon>Strongyloididae</taxon>
        <taxon>Strongyloides</taxon>
    </lineage>
</organism>
<keyword evidence="3" id="KW-0696">RNA-directed RNA polymerase</keyword>
<evidence type="ECO:0000259" key="10">
    <source>
        <dbReference type="Pfam" id="PF11935"/>
    </source>
</evidence>
<dbReference type="Pfam" id="PF05183">
    <property type="entry name" value="RdRP"/>
    <property type="match status" value="1"/>
</dbReference>
<evidence type="ECO:0000256" key="4">
    <source>
        <dbReference type="ARBA" id="ARBA00022679"/>
    </source>
</evidence>
<dbReference type="PANTHER" id="PTHR23079:SF55">
    <property type="entry name" value="RNA-DIRECTED RNA POLYMERASE"/>
    <property type="match status" value="1"/>
</dbReference>
<dbReference type="GO" id="GO:0003723">
    <property type="term" value="F:RNA binding"/>
    <property type="evidence" value="ECO:0007669"/>
    <property type="project" value="UniProtKB-KW"/>
</dbReference>
<dbReference type="InterPro" id="IPR007855">
    <property type="entry name" value="RDRP"/>
</dbReference>
<comment type="catalytic activity">
    <reaction evidence="8">
        <text>RNA(n) + a ribonucleoside 5'-triphosphate = RNA(n+1) + diphosphate</text>
        <dbReference type="Rhea" id="RHEA:21248"/>
        <dbReference type="Rhea" id="RHEA-COMP:14527"/>
        <dbReference type="Rhea" id="RHEA-COMP:17342"/>
        <dbReference type="ChEBI" id="CHEBI:33019"/>
        <dbReference type="ChEBI" id="CHEBI:61557"/>
        <dbReference type="ChEBI" id="CHEBI:140395"/>
        <dbReference type="EC" id="2.7.7.48"/>
    </reaction>
</comment>
<evidence type="ECO:0000259" key="9">
    <source>
        <dbReference type="Pfam" id="PF05183"/>
    </source>
</evidence>
<dbReference type="InterPro" id="IPR011989">
    <property type="entry name" value="ARM-like"/>
</dbReference>
<dbReference type="AlphaFoldDB" id="A0AAF5CZH5"/>
<dbReference type="PANTHER" id="PTHR23079">
    <property type="entry name" value="RNA-DEPENDENT RNA POLYMERASE"/>
    <property type="match status" value="1"/>
</dbReference>
<evidence type="ECO:0000256" key="1">
    <source>
        <dbReference type="ARBA" id="ARBA00005762"/>
    </source>
</evidence>
<dbReference type="InterPro" id="IPR022075">
    <property type="entry name" value="Symplekin_C"/>
</dbReference>
<keyword evidence="5" id="KW-0548">Nucleotidyltransferase</keyword>
<evidence type="ECO:0000259" key="11">
    <source>
        <dbReference type="Pfam" id="PF12295"/>
    </source>
</evidence>
<dbReference type="Pfam" id="PF12295">
    <property type="entry name" value="Symplekin_C"/>
    <property type="match status" value="1"/>
</dbReference>
<dbReference type="GO" id="GO:0003968">
    <property type="term" value="F:RNA-directed RNA polymerase activity"/>
    <property type="evidence" value="ECO:0007669"/>
    <property type="project" value="UniProtKB-KW"/>
</dbReference>
<evidence type="ECO:0000256" key="6">
    <source>
        <dbReference type="ARBA" id="ARBA00022884"/>
    </source>
</evidence>
<dbReference type="GO" id="GO:0031380">
    <property type="term" value="C:nuclear RNA-directed RNA polymerase complex"/>
    <property type="evidence" value="ECO:0007669"/>
    <property type="project" value="TreeGrafter"/>
</dbReference>
<evidence type="ECO:0000313" key="14">
    <source>
        <dbReference type="WBParaSite" id="TCONS_00004465.p1"/>
    </source>
</evidence>
<evidence type="ECO:0000256" key="5">
    <source>
        <dbReference type="ARBA" id="ARBA00022695"/>
    </source>
</evidence>
<keyword evidence="4" id="KW-0808">Transferase</keyword>
<feature type="domain" description="Symplekin C-terminal" evidence="11">
    <location>
        <begin position="769"/>
        <end position="924"/>
    </location>
</feature>
<evidence type="ECO:0000313" key="13">
    <source>
        <dbReference type="Proteomes" id="UP000035681"/>
    </source>
</evidence>
<feature type="domain" description="Symplekin/Pta1 N-terminal" evidence="10">
    <location>
        <begin position="97"/>
        <end position="241"/>
    </location>
</feature>
<feature type="domain" description="RDRP C-terminal head" evidence="12">
    <location>
        <begin position="1945"/>
        <end position="2087"/>
    </location>
</feature>
<dbReference type="Gene3D" id="1.25.10.10">
    <property type="entry name" value="Leucine-rich Repeat Variant"/>
    <property type="match status" value="1"/>
</dbReference>
<sequence length="2106" mass="244565">LTQMTIEDSLNLNDLCKEIKSLATLPHTNFKDYFAAIENYCLASVENLNNNLYKVLELYSLKNEKCCCFVIDFIAKASIMVKSVPILLSAMKNGKLEVQRHAVLCCSNIYEHVLRWVMDNMGDLTVQKTWEMFFTLKERIFAAFPNLAQSVRMYVVRLMEIIVTCQTALEGEKDVDENVGFSLNDIPRAHKFVSYRKMQQEGEDTLRKMIALFSDKNLSLSLALVNITSLFNIGRKRTVLMLMGFTTAEIEKIKIENSRAARAALKRKAAGPVHYDFDYGPKKKTIYREVVTTRQNVVVDSIKQERERIEEIERFSNFAFLETVRTELVKTCVEVFLEFKDCHTVLHNKLTEMSKEELEKYCCDVGSRLAFEEAGCVREPISIIKRKDVFVLAEPKVYPCPANYDIYFNPIRKLESIKNEEKEIMYEYNFTRMLKNEKILKTVGGFRTFTNSIVGYITKFYNTKTVKCEQILINFILENPEERMCIALTWLDELFNIYDDYKTNCFTINNEEGLMDEDEAFERYCNILDNLLEASFNKHNYNSPLYETIFSNVQRYSPNALNFLEKMILSVKHTEAAFRFLENAFVSQSRNIEGLFEFLWKFTVSENNVISGYAMNLGKMLYEDMEFRENIKLIIEEKLEIVCLPNCPEYFNSTELDENGLAIWNSQLIKRALNLFVEYLLFDSRLYEKLLEVFIKSDNRVKKEIIKAVEPSVIRHGIDNEDILNLIKTTPKAGEILSLTIVSILTRDRSPTKKLVECVKEQHRRINCNVRCLIPILVGFSKEEFLEILPEYFDKKNNANVFSPLFKKVLQEKAIDSNESLISPSELLLKIIEIGVDDNEELISQAIDILLENLFIYSGDVMKVLEESRLKEYFTKTFFYTIEKLFVLVKSSHDFIFDLITKISQAYNVSDNSELWNNYKTICIEVSKDPRMFSFSNDFKIFDLKSFKAINNFSKGRSSYFTKNDDNQCVQILWFGLGSIIIGNTFACRSQYYSGLNTYSSTELHHLETTCNYAAGNHQLLSYIHINNKKLTLRLDFCIPIPPGTSKLNFQGYRTYIGYKNIKKIYVDLNDRNSKQTIIYFKLKQPLLFWKAIPNTSSAVKIMNTELCRHWRRCFNWPGTEKCSGITSDIIARSNVIAISIPKDNALESVNSYRRGIYVKEGEDAYYSNILCEMLFTLYKDYNIPVINKKMERFFMKHVVLMKPPMTKSFSINYSLEAINCRNFYITDQLFKLHENGVPLFYYKVLQKMNISQGVTEFALNRLLSFIDIYGEIDILETFEILFTQGIKLMGSNDNPKNSTTFFTTIPKNCLYIRKVLITPCKKVLLPPEVMMANRVVRKFGENSCIRVIFRDDDGGRIHIRGFYRTRSDEDEVNLISDFIFNPLLNGIRIAGEEYNFLGWSNSQMRDHGAYFFKNTEIKNPTTGEGKLYTVTDVRRWMGDFTKCSSLPKMMARMGQCFTQTQPVISLKEDDYIVIDDVYGGYNYDGTRFCFSDGCGTISLKMASTLASILKLDYVPSVFQIRFKGFKGILSIDISIDNNNVSYSIVFRKSQLKFDIHNNNNESFLEVVKYSMPAIACFNRQLIVILDQVGYKQSIKVGSLISKTLMYYFMNEIRSLFSCLFFSDEAAKVSMDRCNSHINFYKIHECGINLSTESFFRKIIKSIIRVANINLMKLKLDFPKNCARTMYGLMDETGTLMPGQIFIQYSENYFEPNKNIILHKGKVMVTKHPCRSPGDVRILEAIDVPSLKHLVDVVVFPKYGWRPHSDEMAGSDLDGDEYVVIFDKNLFFQENEIASSYITSSPKIYNEEISNLAMANFFINFVKNDYLGILSNAHLVHADISGIFSPICIELARKCSVAVDFCKTGISTQQLQRDEKSECAPDFLQPKSNKVVYESKRLIGIIYRKVAAFNHFITLYQNIHNDSGPIIMDEVFKMKMVDMIRYPDVYEKVNDSYKEYIFRLEILMAEYGIDDEASIVSNSIVNINRISDMEKVDFTFYHSERIVDIRYKHIISIMRKQFFYDFGIEIYNLSKNYLPDDFKISKVMAAKARMWYTIAYSAPKNKEDKGPMQSFAWIIWDVLVNIKNRYNQIDKEYGDMDNDEFDNENY</sequence>
<protein>
    <recommendedName>
        <fullName evidence="2">RNA-directed RNA polymerase</fullName>
        <ecNumber evidence="2">2.7.7.48</ecNumber>
    </recommendedName>
</protein>
<evidence type="ECO:0000256" key="3">
    <source>
        <dbReference type="ARBA" id="ARBA00022484"/>
    </source>
</evidence>
<evidence type="ECO:0000256" key="7">
    <source>
        <dbReference type="ARBA" id="ARBA00023158"/>
    </source>
</evidence>
<dbReference type="WBParaSite" id="TCONS_00004465.p1">
    <property type="protein sequence ID" value="TCONS_00004465.p1"/>
    <property type="gene ID" value="XLOC_001923"/>
</dbReference>
<evidence type="ECO:0000259" key="12">
    <source>
        <dbReference type="Pfam" id="PF26253"/>
    </source>
</evidence>
<keyword evidence="7" id="KW-0943">RNA-mediated gene silencing</keyword>
<keyword evidence="6" id="KW-0694">RNA-binding</keyword>
<feature type="domain" description="RDRP core" evidence="9">
    <location>
        <begin position="1318"/>
        <end position="1906"/>
    </location>
</feature>
<evidence type="ECO:0000256" key="2">
    <source>
        <dbReference type="ARBA" id="ARBA00012494"/>
    </source>
</evidence>
<keyword evidence="13" id="KW-1185">Reference proteome</keyword>
<dbReference type="InterPro" id="IPR032460">
    <property type="entry name" value="Symplekin/Pta1_N"/>
</dbReference>